<dbReference type="Pfam" id="PF05875">
    <property type="entry name" value="Ceramidase"/>
    <property type="match status" value="1"/>
</dbReference>
<evidence type="ECO:0000256" key="1">
    <source>
        <dbReference type="ARBA" id="ARBA00004141"/>
    </source>
</evidence>
<name>A0ABP8NRZ2_9BACT</name>
<gene>
    <name evidence="7" type="ORF">GCM10023189_58860</name>
</gene>
<evidence type="ECO:0000313" key="8">
    <source>
        <dbReference type="Proteomes" id="UP001501175"/>
    </source>
</evidence>
<evidence type="ECO:0000256" key="3">
    <source>
        <dbReference type="ARBA" id="ARBA00022801"/>
    </source>
</evidence>
<keyword evidence="5 6" id="KW-0472">Membrane</keyword>
<feature type="transmembrane region" description="Helical" evidence="6">
    <location>
        <begin position="9"/>
        <end position="27"/>
    </location>
</feature>
<evidence type="ECO:0000313" key="7">
    <source>
        <dbReference type="EMBL" id="GAA4470385.1"/>
    </source>
</evidence>
<protein>
    <recommendedName>
        <fullName evidence="9">Ceramidase</fullName>
    </recommendedName>
</protein>
<accession>A0ABP8NRZ2</accession>
<sequence length="279" mass="31169">MPTAVLSRLILQAGVATILMLIGWAGLDKTLTASVWSAMKVSQSALTVEYCEFNHPQRFFHQPVNTYSNLAYFFFGVLILLVARQDNRYRTSHTPNRLAGFPLLSALMGVCFIYLSIGSAFFHASLTYLGQRVDMNATYSILLTLLGITGYHLGHRIRLSSTQQWLWIAAVLVAIGMFLPLARLVPSARLVPALILLLNAGMVIHYAQFRAQRSIWVVLLSLVLVVLAIYIRTLDVQKVGCDPYSFFQGHALWHLLTALSSFCSYCFFRFNKTPASLAA</sequence>
<evidence type="ECO:0008006" key="9">
    <source>
        <dbReference type="Google" id="ProtNLM"/>
    </source>
</evidence>
<evidence type="ECO:0000256" key="2">
    <source>
        <dbReference type="ARBA" id="ARBA00022692"/>
    </source>
</evidence>
<evidence type="ECO:0000256" key="5">
    <source>
        <dbReference type="ARBA" id="ARBA00023136"/>
    </source>
</evidence>
<comment type="caution">
    <text evidence="7">The sequence shown here is derived from an EMBL/GenBank/DDBJ whole genome shotgun (WGS) entry which is preliminary data.</text>
</comment>
<keyword evidence="8" id="KW-1185">Reference proteome</keyword>
<comment type="subcellular location">
    <subcellularLocation>
        <location evidence="1">Membrane</location>
        <topology evidence="1">Multi-pass membrane protein</topology>
    </subcellularLocation>
</comment>
<dbReference type="EMBL" id="BAABHD010000084">
    <property type="protein sequence ID" value="GAA4470385.1"/>
    <property type="molecule type" value="Genomic_DNA"/>
</dbReference>
<feature type="transmembrane region" description="Helical" evidence="6">
    <location>
        <begin position="165"/>
        <end position="184"/>
    </location>
</feature>
<proteinExistence type="predicted"/>
<feature type="transmembrane region" description="Helical" evidence="6">
    <location>
        <begin position="103"/>
        <end position="124"/>
    </location>
</feature>
<feature type="transmembrane region" description="Helical" evidence="6">
    <location>
        <begin position="214"/>
        <end position="231"/>
    </location>
</feature>
<organism evidence="7 8">
    <name type="scientific">Nibrella saemangeumensis</name>
    <dbReference type="NCBI Taxonomy" id="1084526"/>
    <lineage>
        <taxon>Bacteria</taxon>
        <taxon>Pseudomonadati</taxon>
        <taxon>Bacteroidota</taxon>
        <taxon>Cytophagia</taxon>
        <taxon>Cytophagales</taxon>
        <taxon>Spirosomataceae</taxon>
        <taxon>Nibrella</taxon>
    </lineage>
</organism>
<feature type="transmembrane region" description="Helical" evidence="6">
    <location>
        <begin position="251"/>
        <end position="268"/>
    </location>
</feature>
<dbReference type="Proteomes" id="UP001501175">
    <property type="component" value="Unassembled WGS sequence"/>
</dbReference>
<feature type="transmembrane region" description="Helical" evidence="6">
    <location>
        <begin position="136"/>
        <end position="153"/>
    </location>
</feature>
<reference evidence="8" key="1">
    <citation type="journal article" date="2019" name="Int. J. Syst. Evol. Microbiol.">
        <title>The Global Catalogue of Microorganisms (GCM) 10K type strain sequencing project: providing services to taxonomists for standard genome sequencing and annotation.</title>
        <authorList>
            <consortium name="The Broad Institute Genomics Platform"/>
            <consortium name="The Broad Institute Genome Sequencing Center for Infectious Disease"/>
            <person name="Wu L."/>
            <person name="Ma J."/>
        </authorList>
    </citation>
    <scope>NUCLEOTIDE SEQUENCE [LARGE SCALE GENOMIC DNA]</scope>
    <source>
        <strain evidence="8">JCM 17927</strain>
    </source>
</reference>
<keyword evidence="2 6" id="KW-0812">Transmembrane</keyword>
<keyword evidence="3" id="KW-0378">Hydrolase</keyword>
<evidence type="ECO:0000256" key="4">
    <source>
        <dbReference type="ARBA" id="ARBA00022989"/>
    </source>
</evidence>
<keyword evidence="4 6" id="KW-1133">Transmembrane helix</keyword>
<dbReference type="RefSeq" id="WP_345249997.1">
    <property type="nucleotide sequence ID" value="NZ_BAABHD010000084.1"/>
</dbReference>
<feature type="transmembrane region" description="Helical" evidence="6">
    <location>
        <begin position="190"/>
        <end position="207"/>
    </location>
</feature>
<evidence type="ECO:0000256" key="6">
    <source>
        <dbReference type="SAM" id="Phobius"/>
    </source>
</evidence>
<feature type="transmembrane region" description="Helical" evidence="6">
    <location>
        <begin position="66"/>
        <end position="83"/>
    </location>
</feature>
<dbReference type="InterPro" id="IPR008901">
    <property type="entry name" value="ACER"/>
</dbReference>